<feature type="domain" description="HTH cro/C1-type" evidence="3">
    <location>
        <begin position="21"/>
        <end position="77"/>
    </location>
</feature>
<protein>
    <submittedName>
        <fullName evidence="4">WD40 repeat domain-containing protein</fullName>
    </submittedName>
</protein>
<dbReference type="Gene3D" id="3.40.50.300">
    <property type="entry name" value="P-loop containing nucleotide triphosphate hydrolases"/>
    <property type="match status" value="1"/>
</dbReference>
<dbReference type="InterPro" id="IPR036322">
    <property type="entry name" value="WD40_repeat_dom_sf"/>
</dbReference>
<dbReference type="PRINTS" id="PR00320">
    <property type="entry name" value="GPROTEINBRPT"/>
</dbReference>
<sequence>MGRRESPLDPSAGPVEEFAQTLRNLRAAAGRPGYRELARRAGFSAAALAAAARGEQLPSQAVTLAFAQACGGDRTEWEQRWRLAAAAVTMQEEEEGAGDVTSPYLGLAAYQQADAGWFFGRERLVDDLLRQLAADRLVAVLGSSGSGKSSLLHAGVAARAVGHGLPGLAGRVRAVMLTPGADPMRSFTHAVLQASGRRATPSADAPEPDITEAAQTLERTPHLGDGQADGDLLVVVDQFEEVFTQCAAPDARKRFIDLLVSARRPGSRVRVLLGIRADFFARCAEHRVLAEALREATVLVTPMTAADLRDVIVKPAALRRVTVEPALVATVIAEAAGQPGVLPLVSHALRETWRRRRGKAMTLHAYQAAGGIDGAIARTADHFYAALPAPHQDIARRILLRLIAVGDGRRATHRPLPRADLDGNGHSAETEVVVGRLAAARLVTVDDDSVQLGHESLIDAWPRLQRWVQEDRDGLRIHQQLTDAAKTWHGLGRDPGALYRGARLALAEDWAGTHEPHLTSEERAFLTASIAAQAEEAAVTRRRALRLRHLVLVLTALSVTTTVTTVSAVRAQHTITRQRNAALAQNVAADVLASQNSDRPLAVQLGLAAYRMAPTVQTRNSLLSALTPPRIRHAKEITSIALSLDGRTLATGSGDRTIRLFDLTDHRRPVELARLPTHTDGVFLALSPDGRTLAAGSWRTLGSGNWDRTARLWDITDRRHPAHVVTLPGHTETVDSVAFSPDGRLLATGSGDHTTRLWRIDPQRHPTHLATLTSHADGVYTVAFSPDGRMLATGGNDDTVRVWKINDPAHPVESAVLTDHTDAVESVAFSPDGRLLATGGDDHTTRLWRLDPPRLPARLATLTSHTDGVYHVAFSPDGHTLTTAGDDRTTRLFDITDPARPVELAVFSGHTNAVTSAAFTPDGRTVITGSWDGTSQFIDTDLHRTLTRACDHARPTITRAQWDRYLPHLPYRPPCP</sequence>
<dbReference type="SUPFAM" id="SSF52540">
    <property type="entry name" value="P-loop containing nucleoside triphosphate hydrolases"/>
    <property type="match status" value="1"/>
</dbReference>
<dbReference type="PANTHER" id="PTHR22847:SF637">
    <property type="entry name" value="WD REPEAT DOMAIN 5B"/>
    <property type="match status" value="1"/>
</dbReference>
<dbReference type="InterPro" id="IPR001680">
    <property type="entry name" value="WD40_rpt"/>
</dbReference>
<dbReference type="Gene3D" id="2.130.10.10">
    <property type="entry name" value="YVTN repeat-like/Quinoprotein amine dehydrogenase"/>
    <property type="match status" value="3"/>
</dbReference>
<dbReference type="SMART" id="SM00320">
    <property type="entry name" value="WD40"/>
    <property type="match status" value="7"/>
</dbReference>
<dbReference type="InterPro" id="IPR001387">
    <property type="entry name" value="Cro/C1-type_HTH"/>
</dbReference>
<dbReference type="CDD" id="cd00200">
    <property type="entry name" value="WD40"/>
    <property type="match status" value="1"/>
</dbReference>
<dbReference type="SMART" id="SM00530">
    <property type="entry name" value="HTH_XRE"/>
    <property type="match status" value="1"/>
</dbReference>
<dbReference type="PANTHER" id="PTHR22847">
    <property type="entry name" value="WD40 REPEAT PROTEIN"/>
    <property type="match status" value="1"/>
</dbReference>
<evidence type="ECO:0000256" key="1">
    <source>
        <dbReference type="ARBA" id="ARBA00022574"/>
    </source>
</evidence>
<accession>A0ABX8QTW6</accession>
<dbReference type="EMBL" id="CP059572">
    <property type="protein sequence ID" value="QXJ22270.1"/>
    <property type="molecule type" value="Genomic_DNA"/>
</dbReference>
<dbReference type="InterPro" id="IPR015943">
    <property type="entry name" value="WD40/YVTN_repeat-like_dom_sf"/>
</dbReference>
<dbReference type="InterPro" id="IPR049052">
    <property type="entry name" value="nSTAND1"/>
</dbReference>
<evidence type="ECO:0000259" key="3">
    <source>
        <dbReference type="SMART" id="SM00530"/>
    </source>
</evidence>
<dbReference type="InterPro" id="IPR020472">
    <property type="entry name" value="WD40_PAC1"/>
</dbReference>
<keyword evidence="5" id="KW-1185">Reference proteome</keyword>
<dbReference type="Pfam" id="PF20703">
    <property type="entry name" value="nSTAND1"/>
    <property type="match status" value="1"/>
</dbReference>
<keyword evidence="2" id="KW-0677">Repeat</keyword>
<dbReference type="SUPFAM" id="SSF50978">
    <property type="entry name" value="WD40 repeat-like"/>
    <property type="match status" value="1"/>
</dbReference>
<evidence type="ECO:0000256" key="2">
    <source>
        <dbReference type="ARBA" id="ARBA00022737"/>
    </source>
</evidence>
<dbReference type="InterPro" id="IPR027417">
    <property type="entry name" value="P-loop_NTPase"/>
</dbReference>
<proteinExistence type="predicted"/>
<dbReference type="Pfam" id="PF13560">
    <property type="entry name" value="HTH_31"/>
    <property type="match status" value="1"/>
</dbReference>
<dbReference type="RefSeq" id="WP_231335490.1">
    <property type="nucleotide sequence ID" value="NZ_CP059572.1"/>
</dbReference>
<reference evidence="4" key="1">
    <citation type="submission" date="2020-07" db="EMBL/GenBank/DDBJ databases">
        <authorList>
            <person name="Tarantini F.S."/>
            <person name="Hong K.W."/>
            <person name="Chan K.G."/>
        </authorList>
    </citation>
    <scope>NUCLEOTIDE SEQUENCE</scope>
    <source>
        <strain evidence="4">32-07</strain>
    </source>
</reference>
<name>A0ABX8QTW6_9ACTN</name>
<evidence type="ECO:0000313" key="5">
    <source>
        <dbReference type="Proteomes" id="UP001049518"/>
    </source>
</evidence>
<keyword evidence="1" id="KW-0853">WD repeat</keyword>
<dbReference type="Pfam" id="PF00400">
    <property type="entry name" value="WD40"/>
    <property type="match status" value="7"/>
</dbReference>
<evidence type="ECO:0000313" key="4">
    <source>
        <dbReference type="EMBL" id="QXJ22270.1"/>
    </source>
</evidence>
<gene>
    <name evidence="4" type="ORF">AGRA3207_003249</name>
</gene>
<dbReference type="Proteomes" id="UP001049518">
    <property type="component" value="Chromosome"/>
</dbReference>
<organism evidence="4 5">
    <name type="scientific">Actinomadura graeca</name>
    <dbReference type="NCBI Taxonomy" id="2750812"/>
    <lineage>
        <taxon>Bacteria</taxon>
        <taxon>Bacillati</taxon>
        <taxon>Actinomycetota</taxon>
        <taxon>Actinomycetes</taxon>
        <taxon>Streptosporangiales</taxon>
        <taxon>Thermomonosporaceae</taxon>
        <taxon>Actinomadura</taxon>
    </lineage>
</organism>